<accession>A0A9Q7EAE2</accession>
<proteinExistence type="predicted"/>
<gene>
    <name evidence="1" type="ORF">I6I88_17075</name>
</gene>
<dbReference type="PROSITE" id="PS51257">
    <property type="entry name" value="PROKAR_LIPOPROTEIN"/>
    <property type="match status" value="1"/>
</dbReference>
<organism evidence="1 2">
    <name type="scientific">Myroides odoratus</name>
    <name type="common">Flavobacterium odoratum</name>
    <dbReference type="NCBI Taxonomy" id="256"/>
    <lineage>
        <taxon>Bacteria</taxon>
        <taxon>Pseudomonadati</taxon>
        <taxon>Bacteroidota</taxon>
        <taxon>Flavobacteriia</taxon>
        <taxon>Flavobacteriales</taxon>
        <taxon>Flavobacteriaceae</taxon>
        <taxon>Myroides</taxon>
    </lineage>
</organism>
<reference evidence="1 2" key="1">
    <citation type="submission" date="2021-01" db="EMBL/GenBank/DDBJ databases">
        <title>FDA dAtabase for Regulatory Grade micrObial Sequences (FDA-ARGOS): Supporting development and validation of Infectious Disease Dx tests.</title>
        <authorList>
            <person name="Sproer C."/>
            <person name="Gronow S."/>
            <person name="Severitt S."/>
            <person name="Schroder I."/>
            <person name="Tallon L."/>
            <person name="Sadzewicz L."/>
            <person name="Zhao X."/>
            <person name="Boylan J."/>
            <person name="Ott S."/>
            <person name="Bowen H."/>
            <person name="Vavikolanu K."/>
            <person name="Mehta A."/>
            <person name="Aluvathingal J."/>
            <person name="Nadendla S."/>
            <person name="Lowell S."/>
            <person name="Myers T."/>
            <person name="Yan Y."/>
            <person name="Sichtig H."/>
        </authorList>
    </citation>
    <scope>NUCLEOTIDE SEQUENCE [LARGE SCALE GENOMIC DNA]</scope>
    <source>
        <strain evidence="1 2">FDAARGOS_1131</strain>
    </source>
</reference>
<evidence type="ECO:0000313" key="2">
    <source>
        <dbReference type="Proteomes" id="UP000596202"/>
    </source>
</evidence>
<dbReference type="AlphaFoldDB" id="A0A9Q7EAE2"/>
<dbReference type="OrthoDB" id="1442390at2"/>
<dbReference type="RefSeq" id="WP_002988388.1">
    <property type="nucleotide sequence ID" value="NZ_CP068108.1"/>
</dbReference>
<dbReference type="GeneID" id="93529397"/>
<sequence length="184" mass="21066">MKKYAFLVLSTLLLTSCSKGDDNSVNSDPVFELEYIKLKDIEEIKNQTFFYAGIKVGDKKTSLVIPGSMSCRASEYFGPAFDPLHPNLDFAYIKYKTGGIMCEVTNSSFFSETSLVEEGQLFTTIRDGYIDDSNPLNIIIVLQERSFKGILEIGFQGEYLRIEDRMSTYKREDPNEKVYLYFKK</sequence>
<dbReference type="EMBL" id="CP068108">
    <property type="protein sequence ID" value="QQT99853.1"/>
    <property type="molecule type" value="Genomic_DNA"/>
</dbReference>
<evidence type="ECO:0000313" key="1">
    <source>
        <dbReference type="EMBL" id="QQT99853.1"/>
    </source>
</evidence>
<protein>
    <recommendedName>
        <fullName evidence="3">Lipoprotein</fullName>
    </recommendedName>
</protein>
<evidence type="ECO:0008006" key="3">
    <source>
        <dbReference type="Google" id="ProtNLM"/>
    </source>
</evidence>
<dbReference type="Proteomes" id="UP000596202">
    <property type="component" value="Chromosome"/>
</dbReference>
<name>A0A9Q7EAE2_MYROD</name>